<proteinExistence type="predicted"/>
<dbReference type="PROSITE" id="PS00072">
    <property type="entry name" value="ACYL_COA_DH_1"/>
    <property type="match status" value="1"/>
</dbReference>
<feature type="domain" description="Acyl-CoA dehydrogenase/oxidase N-terminal" evidence="3">
    <location>
        <begin position="1"/>
        <end position="43"/>
    </location>
</feature>
<feature type="domain" description="Acyl-CoA oxidase/dehydrogenase middle" evidence="2">
    <location>
        <begin position="47"/>
        <end position="126"/>
    </location>
</feature>
<dbReference type="InterPro" id="IPR037069">
    <property type="entry name" value="AcylCoA_DH/ox_N_sf"/>
</dbReference>
<comment type="caution">
    <text evidence="4">The sequence shown here is derived from an EMBL/GenBank/DDBJ whole genome shotgun (WGS) entry which is preliminary data.</text>
</comment>
<evidence type="ECO:0000259" key="3">
    <source>
        <dbReference type="Pfam" id="PF02771"/>
    </source>
</evidence>
<sequence length="126" mass="13439">MARVDGGSGRILSAHVSLGSWPIFAYGTEEQKQKYLVPLAKGEKIGAFGLTEPNAGSDAGGTETTALDKGDYYLLNGGKIFITNAPKADTYVVFAVTTPDIGTRGISAFIVEKGWKGFEFGDHYDK</sequence>
<dbReference type="PANTHER" id="PTHR43884:SF25">
    <property type="entry name" value="ACYL-COA DEHYDROGENASE YDBM-RELATED"/>
    <property type="match status" value="1"/>
</dbReference>
<protein>
    <submittedName>
        <fullName evidence="4">Acyl-coa dehydrogenase, short-chain specific</fullName>
    </submittedName>
</protein>
<dbReference type="AlphaFoldDB" id="K1USM3"/>
<name>K1USM3_9ZZZZ</name>
<evidence type="ECO:0000256" key="1">
    <source>
        <dbReference type="ARBA" id="ARBA00023002"/>
    </source>
</evidence>
<dbReference type="GO" id="GO:0003995">
    <property type="term" value="F:acyl-CoA dehydrogenase activity"/>
    <property type="evidence" value="ECO:0007669"/>
    <property type="project" value="InterPro"/>
</dbReference>
<reference evidence="4" key="1">
    <citation type="journal article" date="2013" name="Environ. Microbiol.">
        <title>Microbiota from the distal guts of lean and obese adolescents exhibit partial functional redundancy besides clear differences in community structure.</title>
        <authorList>
            <person name="Ferrer M."/>
            <person name="Ruiz A."/>
            <person name="Lanza F."/>
            <person name="Haange S.B."/>
            <person name="Oberbach A."/>
            <person name="Till H."/>
            <person name="Bargiela R."/>
            <person name="Campoy C."/>
            <person name="Segura M.T."/>
            <person name="Richter M."/>
            <person name="von Bergen M."/>
            <person name="Seifert J."/>
            <person name="Suarez A."/>
        </authorList>
    </citation>
    <scope>NUCLEOTIDE SEQUENCE</scope>
</reference>
<evidence type="ECO:0000313" key="4">
    <source>
        <dbReference type="EMBL" id="EKC74516.1"/>
    </source>
</evidence>
<evidence type="ECO:0000259" key="2">
    <source>
        <dbReference type="Pfam" id="PF02770"/>
    </source>
</evidence>
<dbReference type="InterPro" id="IPR006089">
    <property type="entry name" value="Acyl-CoA_DH_CS"/>
</dbReference>
<dbReference type="InterPro" id="IPR013786">
    <property type="entry name" value="AcylCoA_DH/ox_N"/>
</dbReference>
<feature type="non-terminal residue" evidence="4">
    <location>
        <position position="126"/>
    </location>
</feature>
<dbReference type="PANTHER" id="PTHR43884">
    <property type="entry name" value="ACYL-COA DEHYDROGENASE"/>
    <property type="match status" value="1"/>
</dbReference>
<dbReference type="InterPro" id="IPR009100">
    <property type="entry name" value="AcylCoA_DH/oxidase_NM_dom_sf"/>
</dbReference>
<dbReference type="SUPFAM" id="SSF56645">
    <property type="entry name" value="Acyl-CoA dehydrogenase NM domain-like"/>
    <property type="match status" value="1"/>
</dbReference>
<dbReference type="EMBL" id="AJWZ01001195">
    <property type="protein sequence ID" value="EKC74516.1"/>
    <property type="molecule type" value="Genomic_DNA"/>
</dbReference>
<gene>
    <name evidence="4" type="ORF">OBE_01833</name>
</gene>
<dbReference type="Gene3D" id="2.40.110.10">
    <property type="entry name" value="Butyryl-CoA Dehydrogenase, subunit A, domain 2"/>
    <property type="match status" value="1"/>
</dbReference>
<dbReference type="GO" id="GO:0050660">
    <property type="term" value="F:flavin adenine dinucleotide binding"/>
    <property type="evidence" value="ECO:0007669"/>
    <property type="project" value="InterPro"/>
</dbReference>
<organism evidence="4">
    <name type="scientific">human gut metagenome</name>
    <dbReference type="NCBI Taxonomy" id="408170"/>
    <lineage>
        <taxon>unclassified sequences</taxon>
        <taxon>metagenomes</taxon>
        <taxon>organismal metagenomes</taxon>
    </lineage>
</organism>
<dbReference type="InterPro" id="IPR006091">
    <property type="entry name" value="Acyl-CoA_Oxase/DH_mid-dom"/>
</dbReference>
<dbReference type="Pfam" id="PF02771">
    <property type="entry name" value="Acyl-CoA_dh_N"/>
    <property type="match status" value="1"/>
</dbReference>
<keyword evidence="1" id="KW-0560">Oxidoreductase</keyword>
<dbReference type="InterPro" id="IPR046373">
    <property type="entry name" value="Acyl-CoA_Oxase/DH_mid-dom_sf"/>
</dbReference>
<dbReference type="Gene3D" id="1.10.540.10">
    <property type="entry name" value="Acyl-CoA dehydrogenase/oxidase, N-terminal domain"/>
    <property type="match status" value="1"/>
</dbReference>
<dbReference type="Pfam" id="PF02770">
    <property type="entry name" value="Acyl-CoA_dh_M"/>
    <property type="match status" value="1"/>
</dbReference>
<accession>K1USM3</accession>